<dbReference type="EMBL" id="JBGBPQ010000002">
    <property type="protein sequence ID" value="KAL1528817.1"/>
    <property type="molecule type" value="Genomic_DNA"/>
</dbReference>
<evidence type="ECO:0000256" key="1">
    <source>
        <dbReference type="SAM" id="Phobius"/>
    </source>
</evidence>
<reference evidence="2 3" key="1">
    <citation type="journal article" date="2024" name="Science">
        <title>Giant polyketide synthase enzymes in the biosynthesis of giant marine polyether toxins.</title>
        <authorList>
            <person name="Fallon T.R."/>
            <person name="Shende V.V."/>
            <person name="Wierzbicki I.H."/>
            <person name="Pendleton A.L."/>
            <person name="Watervoot N.F."/>
            <person name="Auber R.P."/>
            <person name="Gonzalez D.J."/>
            <person name="Wisecaver J.H."/>
            <person name="Moore B.S."/>
        </authorList>
    </citation>
    <scope>NUCLEOTIDE SEQUENCE [LARGE SCALE GENOMIC DNA]</scope>
    <source>
        <strain evidence="2 3">12B1</strain>
    </source>
</reference>
<organism evidence="2 3">
    <name type="scientific">Prymnesium parvum</name>
    <name type="common">Toxic golden alga</name>
    <dbReference type="NCBI Taxonomy" id="97485"/>
    <lineage>
        <taxon>Eukaryota</taxon>
        <taxon>Haptista</taxon>
        <taxon>Haptophyta</taxon>
        <taxon>Prymnesiophyceae</taxon>
        <taxon>Prymnesiales</taxon>
        <taxon>Prymnesiaceae</taxon>
        <taxon>Prymnesium</taxon>
    </lineage>
</organism>
<evidence type="ECO:0008006" key="4">
    <source>
        <dbReference type="Google" id="ProtNLM"/>
    </source>
</evidence>
<keyword evidence="3" id="KW-1185">Reference proteome</keyword>
<evidence type="ECO:0000313" key="3">
    <source>
        <dbReference type="Proteomes" id="UP001515480"/>
    </source>
</evidence>
<keyword evidence="1" id="KW-0472">Membrane</keyword>
<dbReference type="AlphaFoldDB" id="A0AB34K5Z3"/>
<comment type="caution">
    <text evidence="2">The sequence shown here is derived from an EMBL/GenBank/DDBJ whole genome shotgun (WGS) entry which is preliminary data.</text>
</comment>
<accession>A0AB34K5Z3</accession>
<name>A0AB34K5Z3_PRYPA</name>
<sequence>MRALCGWILVVVHMLFLGTIGPLFACAAWLPLLLVAKVCPPSDTFYLKVRTPWDVFVHAYVVLHGIRVFDADGGHGVFVPDVANFKGAFMMNHRSWGDFAIDPAQSDASVVARTAAVAVGLLAGLMGLLSKKVIMINRGTTSRLELMAMCAKHQRYLIYPEGTRRAHLPDADKPCALRVGGLKNVYESGHKAFIVITVGKEEIVNERRGTIHCGTKLYRARHPPLDPANYSKFEDFLSAFERAWQQTWLRAYQYRAEVEAANSGASETGISMGMV</sequence>
<gene>
    <name evidence="2" type="ORF">AB1Y20_010140</name>
</gene>
<keyword evidence="1" id="KW-0812">Transmembrane</keyword>
<protein>
    <recommendedName>
        <fullName evidence="4">Phospholipid/glycerol acyltransferase domain-containing protein</fullName>
    </recommendedName>
</protein>
<proteinExistence type="predicted"/>
<keyword evidence="1" id="KW-1133">Transmembrane helix</keyword>
<feature type="transmembrane region" description="Helical" evidence="1">
    <location>
        <begin position="110"/>
        <end position="129"/>
    </location>
</feature>
<evidence type="ECO:0000313" key="2">
    <source>
        <dbReference type="EMBL" id="KAL1528817.1"/>
    </source>
</evidence>
<feature type="transmembrane region" description="Helical" evidence="1">
    <location>
        <begin position="7"/>
        <end position="30"/>
    </location>
</feature>
<dbReference type="Proteomes" id="UP001515480">
    <property type="component" value="Unassembled WGS sequence"/>
</dbReference>